<gene>
    <name evidence="2" type="ORF">KDA27_23690</name>
</gene>
<comment type="caution">
    <text evidence="2">The sequence shown here is derived from an EMBL/GenBank/DDBJ whole genome shotgun (WGS) entry which is preliminary data.</text>
</comment>
<reference evidence="2" key="2">
    <citation type="journal article" date="2021" name="Microbiome">
        <title>Successional dynamics and alternative stable states in a saline activated sludge microbial community over 9 years.</title>
        <authorList>
            <person name="Wang Y."/>
            <person name="Ye J."/>
            <person name="Ju F."/>
            <person name="Liu L."/>
            <person name="Boyd J.A."/>
            <person name="Deng Y."/>
            <person name="Parks D.H."/>
            <person name="Jiang X."/>
            <person name="Yin X."/>
            <person name="Woodcroft B.J."/>
            <person name="Tyson G.W."/>
            <person name="Hugenholtz P."/>
            <person name="Polz M.F."/>
            <person name="Zhang T."/>
        </authorList>
    </citation>
    <scope>NUCLEOTIDE SEQUENCE</scope>
    <source>
        <strain evidence="2">HKST-UBA02</strain>
    </source>
</reference>
<keyword evidence="1" id="KW-0812">Transmembrane</keyword>
<dbReference type="Pfam" id="PF14256">
    <property type="entry name" value="YwiC"/>
    <property type="match status" value="1"/>
</dbReference>
<evidence type="ECO:0000313" key="2">
    <source>
        <dbReference type="EMBL" id="MCA9758817.1"/>
    </source>
</evidence>
<reference evidence="2" key="1">
    <citation type="submission" date="2020-04" db="EMBL/GenBank/DDBJ databases">
        <authorList>
            <person name="Zhang T."/>
        </authorList>
    </citation>
    <scope>NUCLEOTIDE SEQUENCE</scope>
    <source>
        <strain evidence="2">HKST-UBA02</strain>
    </source>
</reference>
<evidence type="ECO:0000256" key="1">
    <source>
        <dbReference type="SAM" id="Phobius"/>
    </source>
</evidence>
<sequence>MAKSSVPLPREHGAWAMVVGPAIVGLSVPPIGGVLKGASSGFAGEATGSSVGATAPSSIASTGGLPLFVGGTLLLVALLALFCLQYVVVRSVTAKRKDPSLPKWAVVYGAIGTIAGAVLVFVLGYVELLAIGAIAAIYFALHLVQVRKPGRREHRALGFELLTVAVLCLGAPAGAIVAGASATGAGALWAYVLSFLFFAGSVFHVRAIVRRLQKKSAEPESIRRFELARESVLWHAAIAVFVVVVGLGLFGDVGPDHSTDALAIRTGFLAVAFLPAIVRAMRTAVQLRRSAWNLKTIGFVELGCTVAFVVGAMVLLGELWIG</sequence>
<evidence type="ECO:0000313" key="3">
    <source>
        <dbReference type="Proteomes" id="UP000739538"/>
    </source>
</evidence>
<feature type="transmembrane region" description="Helical" evidence="1">
    <location>
        <begin position="188"/>
        <end position="209"/>
    </location>
</feature>
<dbReference type="Proteomes" id="UP000739538">
    <property type="component" value="Unassembled WGS sequence"/>
</dbReference>
<keyword evidence="1" id="KW-1133">Transmembrane helix</keyword>
<protein>
    <submittedName>
        <fullName evidence="2">YwiC-like family protein</fullName>
    </submittedName>
</protein>
<feature type="transmembrane region" description="Helical" evidence="1">
    <location>
        <begin position="299"/>
        <end position="321"/>
    </location>
</feature>
<feature type="transmembrane region" description="Helical" evidence="1">
    <location>
        <begin position="67"/>
        <end position="89"/>
    </location>
</feature>
<feature type="transmembrane region" description="Helical" evidence="1">
    <location>
        <begin position="12"/>
        <end position="32"/>
    </location>
</feature>
<feature type="transmembrane region" description="Helical" evidence="1">
    <location>
        <begin position="101"/>
        <end position="122"/>
    </location>
</feature>
<organism evidence="2 3">
    <name type="scientific">Eiseniibacteriota bacterium</name>
    <dbReference type="NCBI Taxonomy" id="2212470"/>
    <lineage>
        <taxon>Bacteria</taxon>
        <taxon>Candidatus Eiseniibacteriota</taxon>
    </lineage>
</organism>
<proteinExistence type="predicted"/>
<feature type="transmembrane region" description="Helical" evidence="1">
    <location>
        <begin position="156"/>
        <end position="182"/>
    </location>
</feature>
<name>A0A956NHE8_UNCEI</name>
<feature type="transmembrane region" description="Helical" evidence="1">
    <location>
        <begin position="262"/>
        <end position="278"/>
    </location>
</feature>
<feature type="transmembrane region" description="Helical" evidence="1">
    <location>
        <begin position="128"/>
        <end position="144"/>
    </location>
</feature>
<dbReference type="EMBL" id="JAGQHS010000216">
    <property type="protein sequence ID" value="MCA9758817.1"/>
    <property type="molecule type" value="Genomic_DNA"/>
</dbReference>
<feature type="transmembrane region" description="Helical" evidence="1">
    <location>
        <begin position="232"/>
        <end position="250"/>
    </location>
</feature>
<accession>A0A956NHE8</accession>
<dbReference type="AlphaFoldDB" id="A0A956NHE8"/>
<keyword evidence="1" id="KW-0472">Membrane</keyword>
<dbReference type="InterPro" id="IPR025576">
    <property type="entry name" value="YwiC"/>
</dbReference>